<dbReference type="PANTHER" id="PTHR22923:SF116">
    <property type="entry name" value="C1Q DOMAIN-CONTAINING PROTEIN"/>
    <property type="match status" value="1"/>
</dbReference>
<sequence length="270" mass="30475">MKKEMKIILFVLSLAVISLAAEPACPSCSKYHYEEMLLERVLRNELALEHTLTKIKETNTNVVDALKKLQDENNKVNTAIELMERKEILMEATLDDSVKTALKNVSESLTHILTESGRAIKEMESKVERFKGDLKTPTIQFRAQLASHGSSINVNTGQDVVFTRVEVNEGQGYDKGTGKFTASVAGLYQFAFHFCTQGNQYVYPEIVHNGKSLLRSYYYGSDGQYQCSSLQANVEMIMGDVVWVRCTNNSYFYHDDSHRSTQFSGVLIRA</sequence>
<accession>A0A9D4G9X7</accession>
<comment type="subcellular location">
    <subcellularLocation>
        <location evidence="1">Secreted</location>
    </subcellularLocation>
</comment>
<protein>
    <recommendedName>
        <fullName evidence="6">C1q domain-containing protein</fullName>
    </recommendedName>
</protein>
<dbReference type="GO" id="GO:0005576">
    <property type="term" value="C:extracellular region"/>
    <property type="evidence" value="ECO:0007669"/>
    <property type="project" value="UniProtKB-SubCell"/>
</dbReference>
<gene>
    <name evidence="7" type="ORF">DPMN_141410</name>
</gene>
<name>A0A9D4G9X7_DREPO</name>
<evidence type="ECO:0000256" key="2">
    <source>
        <dbReference type="ARBA" id="ARBA00022525"/>
    </source>
</evidence>
<dbReference type="AlphaFoldDB" id="A0A9D4G9X7"/>
<organism evidence="7 8">
    <name type="scientific">Dreissena polymorpha</name>
    <name type="common">Zebra mussel</name>
    <name type="synonym">Mytilus polymorpha</name>
    <dbReference type="NCBI Taxonomy" id="45954"/>
    <lineage>
        <taxon>Eukaryota</taxon>
        <taxon>Metazoa</taxon>
        <taxon>Spiralia</taxon>
        <taxon>Lophotrochozoa</taxon>
        <taxon>Mollusca</taxon>
        <taxon>Bivalvia</taxon>
        <taxon>Autobranchia</taxon>
        <taxon>Heteroconchia</taxon>
        <taxon>Euheterodonta</taxon>
        <taxon>Imparidentia</taxon>
        <taxon>Neoheterodontei</taxon>
        <taxon>Myida</taxon>
        <taxon>Dreissenoidea</taxon>
        <taxon>Dreissenidae</taxon>
        <taxon>Dreissena</taxon>
    </lineage>
</organism>
<evidence type="ECO:0000313" key="7">
    <source>
        <dbReference type="EMBL" id="KAH3812967.1"/>
    </source>
</evidence>
<keyword evidence="8" id="KW-1185">Reference proteome</keyword>
<feature type="chain" id="PRO_5038362477" description="C1q domain-containing protein" evidence="5">
    <location>
        <begin position="21"/>
        <end position="270"/>
    </location>
</feature>
<feature type="signal peptide" evidence="5">
    <location>
        <begin position="1"/>
        <end position="20"/>
    </location>
</feature>
<dbReference type="Pfam" id="PF00386">
    <property type="entry name" value="C1q"/>
    <property type="match status" value="1"/>
</dbReference>
<evidence type="ECO:0000256" key="1">
    <source>
        <dbReference type="ARBA" id="ARBA00004613"/>
    </source>
</evidence>
<feature type="coiled-coil region" evidence="4">
    <location>
        <begin position="52"/>
        <end position="86"/>
    </location>
</feature>
<dbReference type="InterPro" id="IPR001073">
    <property type="entry name" value="C1q_dom"/>
</dbReference>
<reference evidence="7" key="2">
    <citation type="submission" date="2020-11" db="EMBL/GenBank/DDBJ databases">
        <authorList>
            <person name="McCartney M.A."/>
            <person name="Auch B."/>
            <person name="Kono T."/>
            <person name="Mallez S."/>
            <person name="Becker A."/>
            <person name="Gohl D.M."/>
            <person name="Silverstein K.A.T."/>
            <person name="Koren S."/>
            <person name="Bechman K.B."/>
            <person name="Herman A."/>
            <person name="Abrahante J.E."/>
            <person name="Garbe J."/>
        </authorList>
    </citation>
    <scope>NUCLEOTIDE SEQUENCE</scope>
    <source>
        <strain evidence="7">Duluth1</strain>
        <tissue evidence="7">Whole animal</tissue>
    </source>
</reference>
<dbReference type="EMBL" id="JAIWYP010000006">
    <property type="protein sequence ID" value="KAH3812967.1"/>
    <property type="molecule type" value="Genomic_DNA"/>
</dbReference>
<keyword evidence="4" id="KW-0175">Coiled coil</keyword>
<proteinExistence type="predicted"/>
<evidence type="ECO:0000256" key="5">
    <source>
        <dbReference type="SAM" id="SignalP"/>
    </source>
</evidence>
<comment type="caution">
    <text evidence="7">The sequence shown here is derived from an EMBL/GenBank/DDBJ whole genome shotgun (WGS) entry which is preliminary data.</text>
</comment>
<feature type="domain" description="C1q" evidence="6">
    <location>
        <begin position="134"/>
        <end position="270"/>
    </location>
</feature>
<dbReference type="SMART" id="SM00110">
    <property type="entry name" value="C1Q"/>
    <property type="match status" value="1"/>
</dbReference>
<evidence type="ECO:0000256" key="4">
    <source>
        <dbReference type="SAM" id="Coils"/>
    </source>
</evidence>
<keyword evidence="3 5" id="KW-0732">Signal</keyword>
<dbReference type="InterPro" id="IPR008983">
    <property type="entry name" value="Tumour_necrosis_fac-like_dom"/>
</dbReference>
<evidence type="ECO:0000256" key="3">
    <source>
        <dbReference type="ARBA" id="ARBA00022729"/>
    </source>
</evidence>
<dbReference type="PRINTS" id="PR00007">
    <property type="entry name" value="COMPLEMNTC1Q"/>
</dbReference>
<dbReference type="InterPro" id="IPR050822">
    <property type="entry name" value="Cerebellin_Synaptic_Org"/>
</dbReference>
<evidence type="ECO:0000259" key="6">
    <source>
        <dbReference type="PROSITE" id="PS50871"/>
    </source>
</evidence>
<evidence type="ECO:0000313" key="8">
    <source>
        <dbReference type="Proteomes" id="UP000828390"/>
    </source>
</evidence>
<dbReference type="Gene3D" id="2.60.120.40">
    <property type="match status" value="1"/>
</dbReference>
<dbReference type="PANTHER" id="PTHR22923">
    <property type="entry name" value="CEREBELLIN-RELATED"/>
    <property type="match status" value="1"/>
</dbReference>
<reference evidence="7" key="1">
    <citation type="journal article" date="2019" name="bioRxiv">
        <title>The Genome of the Zebra Mussel, Dreissena polymorpha: A Resource for Invasive Species Research.</title>
        <authorList>
            <person name="McCartney M.A."/>
            <person name="Auch B."/>
            <person name="Kono T."/>
            <person name="Mallez S."/>
            <person name="Zhang Y."/>
            <person name="Obille A."/>
            <person name="Becker A."/>
            <person name="Abrahante J.E."/>
            <person name="Garbe J."/>
            <person name="Badalamenti J.P."/>
            <person name="Herman A."/>
            <person name="Mangelson H."/>
            <person name="Liachko I."/>
            <person name="Sullivan S."/>
            <person name="Sone E.D."/>
            <person name="Koren S."/>
            <person name="Silverstein K.A.T."/>
            <person name="Beckman K.B."/>
            <person name="Gohl D.M."/>
        </authorList>
    </citation>
    <scope>NUCLEOTIDE SEQUENCE</scope>
    <source>
        <strain evidence="7">Duluth1</strain>
        <tissue evidence="7">Whole animal</tissue>
    </source>
</reference>
<keyword evidence="2" id="KW-0964">Secreted</keyword>
<dbReference type="Proteomes" id="UP000828390">
    <property type="component" value="Unassembled WGS sequence"/>
</dbReference>
<dbReference type="SUPFAM" id="SSF49842">
    <property type="entry name" value="TNF-like"/>
    <property type="match status" value="1"/>
</dbReference>
<dbReference type="PROSITE" id="PS50871">
    <property type="entry name" value="C1Q"/>
    <property type="match status" value="1"/>
</dbReference>